<evidence type="ECO:0000259" key="1">
    <source>
        <dbReference type="Pfam" id="PF13843"/>
    </source>
</evidence>
<dbReference type="InterPro" id="IPR029526">
    <property type="entry name" value="PGBD"/>
</dbReference>
<reference evidence="2" key="2">
    <citation type="submission" date="2014-03" db="EMBL/GenBank/DDBJ databases">
        <authorList>
            <person name="Genoscope - CEA"/>
        </authorList>
    </citation>
    <scope>NUCLEOTIDE SEQUENCE</scope>
</reference>
<protein>
    <recommendedName>
        <fullName evidence="1">PiggyBac transposable element-derived protein domain-containing protein</fullName>
    </recommendedName>
</protein>
<name>A0A060WD98_ONCMY</name>
<reference evidence="2" key="1">
    <citation type="journal article" date="2014" name="Nat. Commun.">
        <title>The rainbow trout genome provides novel insights into evolution after whole-genome duplication in vertebrates.</title>
        <authorList>
            <person name="Berthelot C."/>
            <person name="Brunet F."/>
            <person name="Chalopin D."/>
            <person name="Juanchich A."/>
            <person name="Bernard M."/>
            <person name="Noel B."/>
            <person name="Bento P."/>
            <person name="Da Silva C."/>
            <person name="Labadie K."/>
            <person name="Alberti A."/>
            <person name="Aury J.M."/>
            <person name="Louis A."/>
            <person name="Dehais P."/>
            <person name="Bardou P."/>
            <person name="Montfort J."/>
            <person name="Klopp C."/>
            <person name="Cabau C."/>
            <person name="Gaspin C."/>
            <person name="Thorgaard G.H."/>
            <person name="Boussaha M."/>
            <person name="Quillet E."/>
            <person name="Guyomard R."/>
            <person name="Galiana D."/>
            <person name="Bobe J."/>
            <person name="Volff J.N."/>
            <person name="Genet C."/>
            <person name="Wincker P."/>
            <person name="Jaillon O."/>
            <person name="Roest Crollius H."/>
            <person name="Guiguen Y."/>
        </authorList>
    </citation>
    <scope>NUCLEOTIDE SEQUENCE [LARGE SCALE GENOMIC DNA]</scope>
</reference>
<proteinExistence type="predicted"/>
<feature type="domain" description="PiggyBac transposable element-derived protein" evidence="1">
    <location>
        <begin position="1"/>
        <end position="63"/>
    </location>
</feature>
<dbReference type="PANTHER" id="PTHR46599:SF3">
    <property type="entry name" value="PIGGYBAC TRANSPOSABLE ELEMENT-DERIVED PROTEIN 4"/>
    <property type="match status" value="1"/>
</dbReference>
<dbReference type="Proteomes" id="UP000193380">
    <property type="component" value="Unassembled WGS sequence"/>
</dbReference>
<evidence type="ECO:0000313" key="2">
    <source>
        <dbReference type="EMBL" id="CDQ62540.1"/>
    </source>
</evidence>
<gene>
    <name evidence="2" type="ORF">GSONMT00067370001</name>
</gene>
<organism evidence="2 3">
    <name type="scientific">Oncorhynchus mykiss</name>
    <name type="common">Rainbow trout</name>
    <name type="synonym">Salmo gairdneri</name>
    <dbReference type="NCBI Taxonomy" id="8022"/>
    <lineage>
        <taxon>Eukaryota</taxon>
        <taxon>Metazoa</taxon>
        <taxon>Chordata</taxon>
        <taxon>Craniata</taxon>
        <taxon>Vertebrata</taxon>
        <taxon>Euteleostomi</taxon>
        <taxon>Actinopterygii</taxon>
        <taxon>Neopterygii</taxon>
        <taxon>Teleostei</taxon>
        <taxon>Protacanthopterygii</taxon>
        <taxon>Salmoniformes</taxon>
        <taxon>Salmonidae</taxon>
        <taxon>Salmoninae</taxon>
        <taxon>Oncorhynchus</taxon>
    </lineage>
</organism>
<dbReference type="AlphaFoldDB" id="A0A060WD98"/>
<dbReference type="PaxDb" id="8022-A0A060WD98"/>
<dbReference type="EMBL" id="FR904410">
    <property type="protein sequence ID" value="CDQ62540.1"/>
    <property type="molecule type" value="Genomic_DNA"/>
</dbReference>
<accession>A0A060WD98</accession>
<evidence type="ECO:0000313" key="3">
    <source>
        <dbReference type="Proteomes" id="UP000193380"/>
    </source>
</evidence>
<dbReference type="Pfam" id="PF13843">
    <property type="entry name" value="DDE_Tnp_1_7"/>
    <property type="match status" value="1"/>
</dbReference>
<dbReference type="PANTHER" id="PTHR46599">
    <property type="entry name" value="PIGGYBAC TRANSPOSABLE ELEMENT-DERIVED PROTEIN 4"/>
    <property type="match status" value="1"/>
</dbReference>
<sequence length="65" mass="7702">MPLNRFDQLCKHLHFFDPNSANVKDKLHEVRPFIKILQENLAKLLHPWQALSVDEAMITFYGRLL</sequence>